<dbReference type="EMBL" id="GBXM01090715">
    <property type="protein sequence ID" value="JAH17862.1"/>
    <property type="molecule type" value="Transcribed_RNA"/>
</dbReference>
<dbReference type="AlphaFoldDB" id="A0A0E9QN18"/>
<reference evidence="1" key="2">
    <citation type="journal article" date="2015" name="Fish Shellfish Immunol.">
        <title>Early steps in the European eel (Anguilla anguilla)-Vibrio vulnificus interaction in the gills: Role of the RtxA13 toxin.</title>
        <authorList>
            <person name="Callol A."/>
            <person name="Pajuelo D."/>
            <person name="Ebbesson L."/>
            <person name="Teles M."/>
            <person name="MacKenzie S."/>
            <person name="Amaro C."/>
        </authorList>
    </citation>
    <scope>NUCLEOTIDE SEQUENCE</scope>
</reference>
<sequence length="25" mass="2783">MGPLSRFSVETCFPKRKLNGISNSN</sequence>
<evidence type="ECO:0000313" key="1">
    <source>
        <dbReference type="EMBL" id="JAH17862.1"/>
    </source>
</evidence>
<organism evidence="1">
    <name type="scientific">Anguilla anguilla</name>
    <name type="common">European freshwater eel</name>
    <name type="synonym">Muraena anguilla</name>
    <dbReference type="NCBI Taxonomy" id="7936"/>
    <lineage>
        <taxon>Eukaryota</taxon>
        <taxon>Metazoa</taxon>
        <taxon>Chordata</taxon>
        <taxon>Craniata</taxon>
        <taxon>Vertebrata</taxon>
        <taxon>Euteleostomi</taxon>
        <taxon>Actinopterygii</taxon>
        <taxon>Neopterygii</taxon>
        <taxon>Teleostei</taxon>
        <taxon>Anguilliformes</taxon>
        <taxon>Anguillidae</taxon>
        <taxon>Anguilla</taxon>
    </lineage>
</organism>
<name>A0A0E9QN18_ANGAN</name>
<reference evidence="1" key="1">
    <citation type="submission" date="2014-11" db="EMBL/GenBank/DDBJ databases">
        <authorList>
            <person name="Amaro Gonzalez C."/>
        </authorList>
    </citation>
    <scope>NUCLEOTIDE SEQUENCE</scope>
</reference>
<accession>A0A0E9QN18</accession>
<protein>
    <submittedName>
        <fullName evidence="1">Uncharacterized protein</fullName>
    </submittedName>
</protein>
<proteinExistence type="predicted"/>